<protein>
    <recommendedName>
        <fullName evidence="1">PHB de-polymerase C-terminal domain-containing protein</fullName>
    </recommendedName>
</protein>
<proteinExistence type="predicted"/>
<keyword evidence="3" id="KW-1185">Reference proteome</keyword>
<dbReference type="AlphaFoldDB" id="A0A839AK62"/>
<dbReference type="Proteomes" id="UP000541109">
    <property type="component" value="Unassembled WGS sequence"/>
</dbReference>
<dbReference type="Gene3D" id="3.40.50.1820">
    <property type="entry name" value="alpha/beta hydrolase"/>
    <property type="match status" value="1"/>
</dbReference>
<dbReference type="RefSeq" id="WP_182168240.1">
    <property type="nucleotide sequence ID" value="NZ_JACFXV010000067.1"/>
</dbReference>
<evidence type="ECO:0000313" key="3">
    <source>
        <dbReference type="Proteomes" id="UP000541109"/>
    </source>
</evidence>
<feature type="domain" description="PHB de-polymerase C-terminal" evidence="1">
    <location>
        <begin position="165"/>
        <end position="362"/>
    </location>
</feature>
<name>A0A839AK62_9HYPH</name>
<dbReference type="SUPFAM" id="SSF53474">
    <property type="entry name" value="alpha/beta-Hydrolases"/>
    <property type="match status" value="1"/>
</dbReference>
<evidence type="ECO:0000259" key="1">
    <source>
        <dbReference type="Pfam" id="PF06850"/>
    </source>
</evidence>
<sequence length="364" mass="38936">MGAHSAGNMPGAVPAAARRSFGVGQVNVRGAPHIVSTHELAEFPFAVLTQFRRLEHEADCPGEALVVVPLAGAFPMLMRDLVVGLLGLFPRVSITEWFDARHVPLSHGRFSLSENIAHTADMLGLLGKGVHLFGVCQGAVAALGAAALQGIRHRQEVPSSVILLGGPIAPLANPTRIVRIMRAKPLGWFADKLERVPEGNAGAGRLVYPASSQRVLATAYAWRHVLSGDEIFRKFVQDDGDDPLHYSFAKLFFSLMDLPGELFLDTVAHVYQASDALSGGVSVEGHPVDPACIVQGGLMVVEGADDDIAAPGQTAAALQLCRNLPENRKAYLALDGCSHFSLFHGQTMRHKVLPEVSRFVQAVC</sequence>
<evidence type="ECO:0000313" key="2">
    <source>
        <dbReference type="EMBL" id="MBA5779418.1"/>
    </source>
</evidence>
<dbReference type="Pfam" id="PF06850">
    <property type="entry name" value="PHB_depo_C"/>
    <property type="match status" value="1"/>
</dbReference>
<gene>
    <name evidence="2" type="ORF">H2509_19990</name>
</gene>
<comment type="caution">
    <text evidence="2">The sequence shown here is derived from an EMBL/GenBank/DDBJ whole genome shotgun (WGS) entry which is preliminary data.</text>
</comment>
<dbReference type="PANTHER" id="PTHR36837:SF4">
    <property type="entry name" value="BLR0908 PROTEIN"/>
    <property type="match status" value="1"/>
</dbReference>
<dbReference type="PANTHER" id="PTHR36837">
    <property type="entry name" value="POLY(3-HYDROXYALKANOATE) POLYMERASE SUBUNIT PHAC"/>
    <property type="match status" value="1"/>
</dbReference>
<dbReference type="InterPro" id="IPR009656">
    <property type="entry name" value="PHB_depo_C"/>
</dbReference>
<reference evidence="2 3" key="1">
    <citation type="submission" date="2020-07" db="EMBL/GenBank/DDBJ databases">
        <title>Stappia sp., F7233, whole genome shotgun sequencing project.</title>
        <authorList>
            <person name="Jiang S."/>
            <person name="Liu Z.W."/>
            <person name="Du Z.J."/>
        </authorList>
    </citation>
    <scope>NUCLEOTIDE SEQUENCE [LARGE SCALE GENOMIC DNA]</scope>
    <source>
        <strain evidence="2 3">F7233</strain>
    </source>
</reference>
<accession>A0A839AK62</accession>
<organism evidence="2 3">
    <name type="scientific">Stappia albiluteola</name>
    <dbReference type="NCBI Taxonomy" id="2758565"/>
    <lineage>
        <taxon>Bacteria</taxon>
        <taxon>Pseudomonadati</taxon>
        <taxon>Pseudomonadota</taxon>
        <taxon>Alphaproteobacteria</taxon>
        <taxon>Hyphomicrobiales</taxon>
        <taxon>Stappiaceae</taxon>
        <taxon>Stappia</taxon>
    </lineage>
</organism>
<dbReference type="EMBL" id="JACFXV010000067">
    <property type="protein sequence ID" value="MBA5779418.1"/>
    <property type="molecule type" value="Genomic_DNA"/>
</dbReference>
<dbReference type="InterPro" id="IPR051321">
    <property type="entry name" value="PHA/PHB_synthase"/>
</dbReference>
<dbReference type="InterPro" id="IPR029058">
    <property type="entry name" value="AB_hydrolase_fold"/>
</dbReference>